<evidence type="ECO:0000313" key="3">
    <source>
        <dbReference type="Proteomes" id="UP000663827"/>
    </source>
</evidence>
<reference evidence="2" key="1">
    <citation type="submission" date="2021-01" db="EMBL/GenBank/DDBJ databases">
        <authorList>
            <person name="Kaushik A."/>
        </authorList>
    </citation>
    <scope>NUCLEOTIDE SEQUENCE</scope>
    <source>
        <strain evidence="2">AG5</strain>
    </source>
</reference>
<dbReference type="InterPro" id="IPR001810">
    <property type="entry name" value="F-box_dom"/>
</dbReference>
<comment type="caution">
    <text evidence="2">The sequence shown here is derived from an EMBL/GenBank/DDBJ whole genome shotgun (WGS) entry which is preliminary data.</text>
</comment>
<evidence type="ECO:0000313" key="2">
    <source>
        <dbReference type="EMBL" id="CAE7173992.1"/>
    </source>
</evidence>
<dbReference type="InterPro" id="IPR036047">
    <property type="entry name" value="F-box-like_dom_sf"/>
</dbReference>
<dbReference type="Pfam" id="PF12937">
    <property type="entry name" value="F-box-like"/>
    <property type="match status" value="1"/>
</dbReference>
<feature type="domain" description="F-box" evidence="1">
    <location>
        <begin position="81"/>
        <end position="130"/>
    </location>
</feature>
<name>A0A8H3E3E8_9AGAM</name>
<dbReference type="SUPFAM" id="SSF81383">
    <property type="entry name" value="F-box domain"/>
    <property type="match status" value="1"/>
</dbReference>
<protein>
    <recommendedName>
        <fullName evidence="1">F-box domain-containing protein</fullName>
    </recommendedName>
</protein>
<dbReference type="Gene3D" id="1.20.1280.50">
    <property type="match status" value="1"/>
</dbReference>
<gene>
    <name evidence="2" type="ORF">RDB_LOCUS109538</name>
</gene>
<sequence length="548" mass="62424">MIDELRNASNRLRAALDHYVRICSNLQDICLHGTTPQNIIVDYVDQVERELGLVESYDVKMQLAKKAIKVTRNYAFKITPINCLPAEILIRVFHAARDIEPCTVDHLALVCSHWRSIALRDPSLWTRIDFHPSICRSFDLSLNRAEAHIIRSDKMPIDVHISAARDSPKKGYYDIPMKNLCYRAAPRMASLELYFTEFESNDLLLNRHSAISTLLSHCQLGLFTKLHTLSDSFGFLSSEQLGPGRRDIVLEVENSRFEAVLLPVTALNLIGLYPPWTSQAYHGLVELRLFTSPGGTDSIPEWRLINILQSSPGLRILRLSLLIIDRIEESLNVSVPLPHLEFLQVDSEPFPRSNFCHLELVRFLTPGLRPLDFTIQCSGLQLTESSKVHTKEFLERSSVTRFHADQVPHPYGFLPLMPRLKGLILSNCEPLPMGRPGFNELLDQEDSSLIIYPKLDVCLILECTLSLDEFRVILQRCQVQALIVYSSKFVSSTNGQVLGTETAIKELSEVCPEVKIRNDIPRVVEHGDFFFEYTIPVSHYYRNPDLYS</sequence>
<organism evidence="2 3">
    <name type="scientific">Rhizoctonia solani</name>
    <dbReference type="NCBI Taxonomy" id="456999"/>
    <lineage>
        <taxon>Eukaryota</taxon>
        <taxon>Fungi</taxon>
        <taxon>Dikarya</taxon>
        <taxon>Basidiomycota</taxon>
        <taxon>Agaricomycotina</taxon>
        <taxon>Agaricomycetes</taxon>
        <taxon>Cantharellales</taxon>
        <taxon>Ceratobasidiaceae</taxon>
        <taxon>Rhizoctonia</taxon>
    </lineage>
</organism>
<dbReference type="EMBL" id="CAJNJQ010002383">
    <property type="protein sequence ID" value="CAE7173992.1"/>
    <property type="molecule type" value="Genomic_DNA"/>
</dbReference>
<accession>A0A8H3E3E8</accession>
<proteinExistence type="predicted"/>
<dbReference type="Proteomes" id="UP000663827">
    <property type="component" value="Unassembled WGS sequence"/>
</dbReference>
<evidence type="ECO:0000259" key="1">
    <source>
        <dbReference type="Pfam" id="PF12937"/>
    </source>
</evidence>
<dbReference type="AlphaFoldDB" id="A0A8H3E3E8"/>